<protein>
    <submittedName>
        <fullName evidence="1">Iron reductase</fullName>
    </submittedName>
</protein>
<evidence type="ECO:0000313" key="2">
    <source>
        <dbReference type="Proteomes" id="UP000814033"/>
    </source>
</evidence>
<gene>
    <name evidence="1" type="ORF">FA95DRAFT_1485602</name>
</gene>
<dbReference type="Proteomes" id="UP000814033">
    <property type="component" value="Unassembled WGS sequence"/>
</dbReference>
<accession>A0ACB8S5E3</accession>
<reference evidence="1" key="2">
    <citation type="journal article" date="2022" name="New Phytol.">
        <title>Evolutionary transition to the ectomycorrhizal habit in the genomes of a hyperdiverse lineage of mushroom-forming fungi.</title>
        <authorList>
            <person name="Looney B."/>
            <person name="Miyauchi S."/>
            <person name="Morin E."/>
            <person name="Drula E."/>
            <person name="Courty P.E."/>
            <person name="Kohler A."/>
            <person name="Kuo A."/>
            <person name="LaButti K."/>
            <person name="Pangilinan J."/>
            <person name="Lipzen A."/>
            <person name="Riley R."/>
            <person name="Andreopoulos W."/>
            <person name="He G."/>
            <person name="Johnson J."/>
            <person name="Nolan M."/>
            <person name="Tritt A."/>
            <person name="Barry K.W."/>
            <person name="Grigoriev I.V."/>
            <person name="Nagy L.G."/>
            <person name="Hibbett D."/>
            <person name="Henrissat B."/>
            <person name="Matheny P.B."/>
            <person name="Labbe J."/>
            <person name="Martin F.M."/>
        </authorList>
    </citation>
    <scope>NUCLEOTIDE SEQUENCE</scope>
    <source>
        <strain evidence="1">FP105234-sp</strain>
    </source>
</reference>
<organism evidence="1 2">
    <name type="scientific">Auriscalpium vulgare</name>
    <dbReference type="NCBI Taxonomy" id="40419"/>
    <lineage>
        <taxon>Eukaryota</taxon>
        <taxon>Fungi</taxon>
        <taxon>Dikarya</taxon>
        <taxon>Basidiomycota</taxon>
        <taxon>Agaricomycotina</taxon>
        <taxon>Agaricomycetes</taxon>
        <taxon>Russulales</taxon>
        <taxon>Auriscalpiaceae</taxon>
        <taxon>Auriscalpium</taxon>
    </lineage>
</organism>
<sequence length="498" mass="54579">MYIAILFTWSLINTTTVAGHHFDAGYYANRAGAIASVQTPLIVALGMRNNIIAWATGISFEKLNFLHRMCARTVMVVVWLHAGGRIYLGLTGPISASHGFIQAGYWSAIGLAVLVLVSIRPVRKASYEIFVLVHLALVLVMLIGAYYHTKRFEVDSYIWPSFVLWGFDRAIRLVRLFIFNHSYFGFKSGLGTFNATVEPVASGFVRVRFRRPKHLHWSPGQSAFLTMPGVSMIPFESHPFTIANADLDHLKHDEAQDFDEKKQGGEVTPSSHGKDLVFIIKAREGFTKRLGDIADGQGTLKVFVDGPYGAPPRLQGFDTTVYIAGGSGVTFTSPLFVDLLHRARVNPSACRNFVFVWAVRDLSHINLVYDDLYDSLKQNLPSCNIDVRIFITSADVDSIPPSEASSANTSAQQDKANEKIKRLPHSTVEIGRPNVHRIIEEAASLAQGPMAVSVCGPDSLSNNVRSALRGPAAGPMSVLRGGPSISLFVEAFGYAVSP</sequence>
<name>A0ACB8S5E3_9AGAM</name>
<comment type="caution">
    <text evidence="1">The sequence shown here is derived from an EMBL/GenBank/DDBJ whole genome shotgun (WGS) entry which is preliminary data.</text>
</comment>
<reference evidence="1" key="1">
    <citation type="submission" date="2021-02" db="EMBL/GenBank/DDBJ databases">
        <authorList>
            <consortium name="DOE Joint Genome Institute"/>
            <person name="Ahrendt S."/>
            <person name="Looney B.P."/>
            <person name="Miyauchi S."/>
            <person name="Morin E."/>
            <person name="Drula E."/>
            <person name="Courty P.E."/>
            <person name="Chicoki N."/>
            <person name="Fauchery L."/>
            <person name="Kohler A."/>
            <person name="Kuo A."/>
            <person name="Labutti K."/>
            <person name="Pangilinan J."/>
            <person name="Lipzen A."/>
            <person name="Riley R."/>
            <person name="Andreopoulos W."/>
            <person name="He G."/>
            <person name="Johnson J."/>
            <person name="Barry K.W."/>
            <person name="Grigoriev I.V."/>
            <person name="Nagy L."/>
            <person name="Hibbett D."/>
            <person name="Henrissat B."/>
            <person name="Matheny P.B."/>
            <person name="Labbe J."/>
            <person name="Martin F."/>
        </authorList>
    </citation>
    <scope>NUCLEOTIDE SEQUENCE</scope>
    <source>
        <strain evidence="1">FP105234-sp</strain>
    </source>
</reference>
<evidence type="ECO:0000313" key="1">
    <source>
        <dbReference type="EMBL" id="KAI0051367.1"/>
    </source>
</evidence>
<keyword evidence="2" id="KW-1185">Reference proteome</keyword>
<proteinExistence type="predicted"/>
<dbReference type="EMBL" id="MU275853">
    <property type="protein sequence ID" value="KAI0051367.1"/>
    <property type="molecule type" value="Genomic_DNA"/>
</dbReference>